<reference evidence="5 6" key="1">
    <citation type="journal article" date="2004" name="Proc. Natl. Acad. Sci. U.S.A.">
        <title>The diploid genome sequence of Candida albicans.</title>
        <authorList>
            <person name="Jones T."/>
            <person name="Federspiel N.A."/>
            <person name="Chibana H."/>
            <person name="Dungan J."/>
            <person name="Kalman S."/>
            <person name="Magee B.B."/>
            <person name="Newport G."/>
            <person name="Thorstenson Y.R."/>
            <person name="Agabian N."/>
            <person name="Magee P.T."/>
            <person name="Davis R.W."/>
            <person name="Scherer S."/>
        </authorList>
    </citation>
    <scope>NUCLEOTIDE SEQUENCE [LARGE SCALE GENOMIC DNA]</scope>
    <source>
        <strain evidence="6">SC5314 / ATCC MYA-2876</strain>
    </source>
</reference>
<dbReference type="InterPro" id="IPR052436">
    <property type="entry name" value="LTO1_adapter"/>
</dbReference>
<evidence type="ECO:0000256" key="1">
    <source>
        <dbReference type="ARBA" id="ARBA00038090"/>
    </source>
</evidence>
<accession>A0A1D8PTD6</accession>
<feature type="domain" description="Essential protein Yae1 N-terminal" evidence="3">
    <location>
        <begin position="20"/>
        <end position="55"/>
    </location>
</feature>
<dbReference type="InParanoid" id="A0A1D8PTD6"/>
<reference evidence="5 6" key="3">
    <citation type="journal article" date="2013" name="Genome Biol.">
        <title>Assembly of a phased diploid Candida albicans genome facilitates allele-specific measurements and provides a simple model for repeat and indel structure.</title>
        <authorList>
            <person name="Muzzey D."/>
            <person name="Schwartz K."/>
            <person name="Weissman J.S."/>
            <person name="Sherlock G."/>
        </authorList>
    </citation>
    <scope>NUCLEOTIDE SEQUENCE [LARGE SCALE GENOMIC DNA]</scope>
    <source>
        <strain evidence="6">SC5314 / ATCC MYA-2876</strain>
    </source>
</reference>
<dbReference type="InterPro" id="IPR019191">
    <property type="entry name" value="Essential_protein_Yae1_N"/>
</dbReference>
<dbReference type="OrthoDB" id="48036at2759"/>
<reference evidence="5 6" key="2">
    <citation type="journal article" date="2007" name="Genome Biol.">
        <title>Assembly of the Candida albicans genome into sixteen supercontigs aligned on the eight chromosomes.</title>
        <authorList>
            <person name="van het Hoog M."/>
            <person name="Rast T.J."/>
            <person name="Martchenko M."/>
            <person name="Grindle S."/>
            <person name="Dignard D."/>
            <person name="Hogues H."/>
            <person name="Cuomo C."/>
            <person name="Berriman M."/>
            <person name="Scherer S."/>
            <person name="Magee B.B."/>
            <person name="Whiteway M."/>
            <person name="Chibana H."/>
            <person name="Nantel A."/>
            <person name="Magee P.T."/>
        </authorList>
    </citation>
    <scope>GENOME REANNOTATION</scope>
    <source>
        <strain evidence="6">SC5314 / ATCC MYA-2876</strain>
    </source>
</reference>
<evidence type="ECO:0000313" key="5">
    <source>
        <dbReference type="EMBL" id="AOW31393.1"/>
    </source>
</evidence>
<protein>
    <submittedName>
        <fullName evidence="5">Ribosome biosynthesis protein</fullName>
    </submittedName>
</protein>
<name>A0A1D8PTD6_CANAL</name>
<feature type="coiled-coil region" evidence="2">
    <location>
        <begin position="90"/>
        <end position="117"/>
    </location>
</feature>
<dbReference type="AlphaFoldDB" id="A0A1D8PTD6"/>
<sequence>MSDIDIDNVLNLEEEQYELGFKEGQIQGTKDQYLEGKEYGYQTGFQRFLIIGYIQELMKFWLSHIDQYNNSSSLRNHLNNLEDIMAQISITNGDKEVEDYEKNIKKARNKLRVIASITKETWKIDSLDNLVKEVGGTLQVSENPDDMW</sequence>
<dbReference type="STRING" id="237561.A0A1D8PTD6"/>
<dbReference type="VEuPathDB" id="FungiDB:CR_06980W_A"/>
<dbReference type="EMBL" id="CP017630">
    <property type="protein sequence ID" value="AOW31393.1"/>
    <property type="molecule type" value="Genomic_DNA"/>
</dbReference>
<dbReference type="GeneID" id="3645735"/>
<dbReference type="FunCoup" id="A0A1D8PTD6">
    <property type="interactions" value="25"/>
</dbReference>
<evidence type="ECO:0000313" key="4">
    <source>
        <dbReference type="CGD" id="CAL0000201914"/>
    </source>
</evidence>
<organism evidence="5 6">
    <name type="scientific">Candida albicans (strain SC5314 / ATCC MYA-2876)</name>
    <name type="common">Yeast</name>
    <dbReference type="NCBI Taxonomy" id="237561"/>
    <lineage>
        <taxon>Eukaryota</taxon>
        <taxon>Fungi</taxon>
        <taxon>Dikarya</taxon>
        <taxon>Ascomycota</taxon>
        <taxon>Saccharomycotina</taxon>
        <taxon>Pichiomycetes</taxon>
        <taxon>Debaryomycetaceae</taxon>
        <taxon>Candida/Lodderomyces clade</taxon>
        <taxon>Candida</taxon>
    </lineage>
</organism>
<dbReference type="SMR" id="A0A1D8PTD6"/>
<dbReference type="PANTHER" id="PTHR28532">
    <property type="entry name" value="GEO13458P1"/>
    <property type="match status" value="1"/>
</dbReference>
<keyword evidence="2" id="KW-0175">Coiled coil</keyword>
<evidence type="ECO:0000259" key="3">
    <source>
        <dbReference type="Pfam" id="PF09811"/>
    </source>
</evidence>
<gene>
    <name evidence="5" type="ordered locus">CAALFM_CR06980WA</name>
    <name evidence="4" type="ordered locus">orf19.9903</name>
</gene>
<dbReference type="KEGG" id="cal:CAALFM_CR06980WA"/>
<dbReference type="Pfam" id="PF09811">
    <property type="entry name" value="Yae1_N"/>
    <property type="match status" value="1"/>
</dbReference>
<dbReference type="Proteomes" id="UP000000559">
    <property type="component" value="Chromosome R"/>
</dbReference>
<dbReference type="CGD" id="CAL0000201914">
    <property type="gene designation" value="orf19.9903"/>
</dbReference>
<proteinExistence type="inferred from homology"/>
<dbReference type="PANTHER" id="PTHR28532:SF1">
    <property type="entry name" value="ORAL CANCER OVEREXPRESSED 1"/>
    <property type="match status" value="1"/>
</dbReference>
<dbReference type="eggNOG" id="KOG4595">
    <property type="taxonomic scope" value="Eukaryota"/>
</dbReference>
<evidence type="ECO:0000256" key="2">
    <source>
        <dbReference type="SAM" id="Coils"/>
    </source>
</evidence>
<comment type="similarity">
    <text evidence="1">Belongs to the LTO1 family.</text>
</comment>
<keyword evidence="6" id="KW-1185">Reference proteome</keyword>
<evidence type="ECO:0000313" key="6">
    <source>
        <dbReference type="Proteomes" id="UP000000559"/>
    </source>
</evidence>
<dbReference type="RefSeq" id="XP_712657.1">
    <property type="nucleotide sequence ID" value="XM_707564.1"/>
</dbReference>